<name>A0A1I7NC54_9HYPH</name>
<evidence type="ECO:0000256" key="3">
    <source>
        <dbReference type="ARBA" id="ARBA00023163"/>
    </source>
</evidence>
<evidence type="ECO:0000256" key="1">
    <source>
        <dbReference type="ARBA" id="ARBA00023015"/>
    </source>
</evidence>
<evidence type="ECO:0000256" key="4">
    <source>
        <dbReference type="PROSITE-ProRule" id="PRU00169"/>
    </source>
</evidence>
<accession>A0A1I7NC54</accession>
<dbReference type="InterPro" id="IPR011006">
    <property type="entry name" value="CheY-like_superfamily"/>
</dbReference>
<dbReference type="SUPFAM" id="SSF52172">
    <property type="entry name" value="CheY-like"/>
    <property type="match status" value="1"/>
</dbReference>
<keyword evidence="2" id="KW-0238">DNA-binding</keyword>
<dbReference type="PROSITE" id="PS50043">
    <property type="entry name" value="HTH_LUXR_2"/>
    <property type="match status" value="1"/>
</dbReference>
<evidence type="ECO:0000313" key="8">
    <source>
        <dbReference type="Proteomes" id="UP000199074"/>
    </source>
</evidence>
<dbReference type="RefSeq" id="WP_244542792.1">
    <property type="nucleotide sequence ID" value="NZ_FPCK01000001.1"/>
</dbReference>
<dbReference type="SUPFAM" id="SSF46894">
    <property type="entry name" value="C-terminal effector domain of the bipartite response regulators"/>
    <property type="match status" value="1"/>
</dbReference>
<dbReference type="GO" id="GO:0003677">
    <property type="term" value="F:DNA binding"/>
    <property type="evidence" value="ECO:0007669"/>
    <property type="project" value="UniProtKB-KW"/>
</dbReference>
<dbReference type="PANTHER" id="PTHR44688:SF16">
    <property type="entry name" value="DNA-BINDING TRANSCRIPTIONAL ACTIVATOR DEVR_DOSR"/>
    <property type="match status" value="1"/>
</dbReference>
<sequence>MYTNDVIPFHALKNKLVHIVDHDTKTCQALLLLLRMEGFEATFSLTAEDFLIRAERRTPDVVIVNSLIGNFSGLALLPQIRRFNPSCVIVMIADRPDIDETIQAIKSGATYVFGKPVDHERLTWTIRNAFRQAVCMVEDENGVSRVSITGFPLLTSKERQVLELIVNGDSSKVAGKKLNISHRTIEVHRAHIMSKLKARNVADLMRVVLSGNSQAPV</sequence>
<dbReference type="Gene3D" id="1.10.10.10">
    <property type="entry name" value="Winged helix-like DNA-binding domain superfamily/Winged helix DNA-binding domain"/>
    <property type="match status" value="1"/>
</dbReference>
<dbReference type="AlphaFoldDB" id="A0A1I7NC54"/>
<proteinExistence type="predicted"/>
<dbReference type="GO" id="GO:0006355">
    <property type="term" value="P:regulation of DNA-templated transcription"/>
    <property type="evidence" value="ECO:0007669"/>
    <property type="project" value="InterPro"/>
</dbReference>
<dbReference type="Pfam" id="PF00072">
    <property type="entry name" value="Response_reg"/>
    <property type="match status" value="1"/>
</dbReference>
<dbReference type="GO" id="GO:0000160">
    <property type="term" value="P:phosphorelay signal transduction system"/>
    <property type="evidence" value="ECO:0007669"/>
    <property type="project" value="InterPro"/>
</dbReference>
<dbReference type="InterPro" id="IPR001789">
    <property type="entry name" value="Sig_transdc_resp-reg_receiver"/>
</dbReference>
<dbReference type="EMBL" id="FPCK01000001">
    <property type="protein sequence ID" value="SFV32221.1"/>
    <property type="molecule type" value="Genomic_DNA"/>
</dbReference>
<evidence type="ECO:0000256" key="2">
    <source>
        <dbReference type="ARBA" id="ARBA00023125"/>
    </source>
</evidence>
<feature type="domain" description="HTH luxR-type" evidence="5">
    <location>
        <begin position="147"/>
        <end position="212"/>
    </location>
</feature>
<protein>
    <submittedName>
        <fullName evidence="7">Two-component response regulator, FixJ family, consists of REC and HTH domains</fullName>
    </submittedName>
</protein>
<dbReference type="InterPro" id="IPR000792">
    <property type="entry name" value="Tscrpt_reg_LuxR_C"/>
</dbReference>
<dbReference type="CDD" id="cd06170">
    <property type="entry name" value="LuxR_C_like"/>
    <property type="match status" value="1"/>
</dbReference>
<dbReference type="PANTHER" id="PTHR44688">
    <property type="entry name" value="DNA-BINDING TRANSCRIPTIONAL ACTIVATOR DEVR_DOSR"/>
    <property type="match status" value="1"/>
</dbReference>
<feature type="domain" description="Response regulatory" evidence="6">
    <location>
        <begin position="16"/>
        <end position="130"/>
    </location>
</feature>
<keyword evidence="1" id="KW-0805">Transcription regulation</keyword>
<dbReference type="PRINTS" id="PR00038">
    <property type="entry name" value="HTHLUXR"/>
</dbReference>
<keyword evidence="3" id="KW-0804">Transcription</keyword>
<evidence type="ECO:0000313" key="7">
    <source>
        <dbReference type="EMBL" id="SFV32221.1"/>
    </source>
</evidence>
<dbReference type="InterPro" id="IPR036388">
    <property type="entry name" value="WH-like_DNA-bd_sf"/>
</dbReference>
<dbReference type="STRING" id="429728.SAMN05216456_1575"/>
<gene>
    <name evidence="7" type="ORF">SAMN05216456_1575</name>
</gene>
<dbReference type="SMART" id="SM00421">
    <property type="entry name" value="HTH_LUXR"/>
    <property type="match status" value="1"/>
</dbReference>
<dbReference type="Proteomes" id="UP000199074">
    <property type="component" value="Unassembled WGS sequence"/>
</dbReference>
<dbReference type="SMART" id="SM00448">
    <property type="entry name" value="REC"/>
    <property type="match status" value="1"/>
</dbReference>
<dbReference type="Gene3D" id="3.40.50.2300">
    <property type="match status" value="1"/>
</dbReference>
<comment type="caution">
    <text evidence="4">Lacks conserved residue(s) required for the propagation of feature annotation.</text>
</comment>
<dbReference type="Pfam" id="PF00196">
    <property type="entry name" value="GerE"/>
    <property type="match status" value="1"/>
</dbReference>
<keyword evidence="8" id="KW-1185">Reference proteome</keyword>
<dbReference type="InterPro" id="IPR016032">
    <property type="entry name" value="Sig_transdc_resp-reg_C-effctor"/>
</dbReference>
<reference evidence="7 8" key="1">
    <citation type="submission" date="2016-10" db="EMBL/GenBank/DDBJ databases">
        <authorList>
            <person name="de Groot N.N."/>
        </authorList>
    </citation>
    <scope>NUCLEOTIDE SEQUENCE [LARGE SCALE GENOMIC DNA]</scope>
    <source>
        <strain evidence="7 8">IPL20</strain>
    </source>
</reference>
<evidence type="ECO:0000259" key="6">
    <source>
        <dbReference type="PROSITE" id="PS50110"/>
    </source>
</evidence>
<evidence type="ECO:0000259" key="5">
    <source>
        <dbReference type="PROSITE" id="PS50043"/>
    </source>
</evidence>
<dbReference type="PROSITE" id="PS50110">
    <property type="entry name" value="RESPONSE_REGULATORY"/>
    <property type="match status" value="1"/>
</dbReference>
<organism evidence="7 8">
    <name type="scientific">Devosia crocina</name>
    <dbReference type="NCBI Taxonomy" id="429728"/>
    <lineage>
        <taxon>Bacteria</taxon>
        <taxon>Pseudomonadati</taxon>
        <taxon>Pseudomonadota</taxon>
        <taxon>Alphaproteobacteria</taxon>
        <taxon>Hyphomicrobiales</taxon>
        <taxon>Devosiaceae</taxon>
        <taxon>Devosia</taxon>
    </lineage>
</organism>